<dbReference type="PANTHER" id="PTHR30592:SF4">
    <property type="entry name" value="SULFUR CARRIER PROTEIN FDHD"/>
    <property type="match status" value="1"/>
</dbReference>
<accession>A0ABQ4P3T6</accession>
<protein>
    <recommendedName>
        <fullName evidence="1">Sulfur carrier protein FdhD</fullName>
    </recommendedName>
</protein>
<dbReference type="InterPro" id="IPR003786">
    <property type="entry name" value="FdhD"/>
</dbReference>
<keyword evidence="1" id="KW-0963">Cytoplasm</keyword>
<organism evidence="2 3">
    <name type="scientific">Shewanella sairae</name>
    <dbReference type="NCBI Taxonomy" id="190310"/>
    <lineage>
        <taxon>Bacteria</taxon>
        <taxon>Pseudomonadati</taxon>
        <taxon>Pseudomonadota</taxon>
        <taxon>Gammaproteobacteria</taxon>
        <taxon>Alteromonadales</taxon>
        <taxon>Shewanellaceae</taxon>
        <taxon>Shewanella</taxon>
    </lineage>
</organism>
<comment type="function">
    <text evidence="1">Required for formate dehydrogenase (FDH) activity. Acts as a sulfur carrier protein that transfers sulfur from IscS to the molybdenum cofactor prior to its insertion into FDH.</text>
</comment>
<comment type="caution">
    <text evidence="1">Lacks conserved residue(s) required for the propagation of feature annotation.</text>
</comment>
<dbReference type="EMBL" id="BPEY01000009">
    <property type="protein sequence ID" value="GIU42169.1"/>
    <property type="molecule type" value="Genomic_DNA"/>
</dbReference>
<name>A0ABQ4P3T6_9GAMM</name>
<keyword evidence="3" id="KW-1185">Reference proteome</keyword>
<evidence type="ECO:0000313" key="3">
    <source>
        <dbReference type="Proteomes" id="UP000887104"/>
    </source>
</evidence>
<dbReference type="Gene3D" id="3.10.20.10">
    <property type="match status" value="1"/>
</dbReference>
<reference evidence="2" key="1">
    <citation type="submission" date="2021-05" db="EMBL/GenBank/DDBJ databases">
        <title>Molecular characterization for Shewanella algae harboring chromosomal blaOXA-55-like strains isolated from clinical and environment sample.</title>
        <authorList>
            <person name="Ohama Y."/>
            <person name="Aoki K."/>
            <person name="Harada S."/>
            <person name="Moriya K."/>
            <person name="Ishii Y."/>
            <person name="Tateda K."/>
        </authorList>
    </citation>
    <scope>NUCLEOTIDE SEQUENCE</scope>
    <source>
        <strain evidence="2">JCM 11563</strain>
    </source>
</reference>
<dbReference type="Gene3D" id="3.40.140.10">
    <property type="entry name" value="Cytidine Deaminase, domain 2"/>
    <property type="match status" value="1"/>
</dbReference>
<dbReference type="HAMAP" id="MF_00187">
    <property type="entry name" value="FdhD"/>
    <property type="match status" value="1"/>
</dbReference>
<dbReference type="PANTHER" id="PTHR30592">
    <property type="entry name" value="FORMATE DEHYDROGENASE"/>
    <property type="match status" value="1"/>
</dbReference>
<dbReference type="Pfam" id="PF02634">
    <property type="entry name" value="FdhD-NarQ"/>
    <property type="match status" value="1"/>
</dbReference>
<proteinExistence type="inferred from homology"/>
<dbReference type="SUPFAM" id="SSF53927">
    <property type="entry name" value="Cytidine deaminase-like"/>
    <property type="match status" value="1"/>
</dbReference>
<comment type="similarity">
    <text evidence="1">Belongs to the FdhD family.</text>
</comment>
<comment type="subcellular location">
    <subcellularLocation>
        <location evidence="1">Cytoplasm</location>
    </subcellularLocation>
</comment>
<feature type="active site" description="Cysteine persulfide intermediate" evidence="1">
    <location>
        <position position="118"/>
    </location>
</feature>
<keyword evidence="1" id="KW-0501">Molybdenum cofactor biosynthesis</keyword>
<sequence>MTAHKSNPKLIKTDTDVPLTIAVTAINENGEKVDKFIACERPLTVYLNWQPIVTLMTLGARAEALSLGYLKNQGFISDINKLESVIVDWDVNSAAIITSEKIENLDEKLSEKTVTTGCGQGTVYGDFMTGLDDIDLPTPQLKQSMIYSLLKNISAYNETYKNAGAVHGCGLCHQDQIVGFVEDVGRHNAVDTLAGEMWLNQDTGNDKLFYTTGRLTSEMVIKVAKMGIPVVLSRSGATQMGLELAQKLGITMIARAKGRHFLIYNGAENIEFDALS</sequence>
<dbReference type="InterPro" id="IPR016193">
    <property type="entry name" value="Cytidine_deaminase-like"/>
</dbReference>
<evidence type="ECO:0000256" key="1">
    <source>
        <dbReference type="HAMAP-Rule" id="MF_00187"/>
    </source>
</evidence>
<dbReference type="PIRSF" id="PIRSF015626">
    <property type="entry name" value="FdhD"/>
    <property type="match status" value="1"/>
</dbReference>
<gene>
    <name evidence="2" type="primary">fdhD_1</name>
    <name evidence="1" type="synonym">fdhD</name>
    <name evidence="2" type="ORF">TUM4438_08100</name>
</gene>
<dbReference type="RefSeq" id="WP_220779745.1">
    <property type="nucleotide sequence ID" value="NZ_BPEY01000009.1"/>
</dbReference>
<dbReference type="Proteomes" id="UP000887104">
    <property type="component" value="Unassembled WGS sequence"/>
</dbReference>
<evidence type="ECO:0000313" key="2">
    <source>
        <dbReference type="EMBL" id="GIU42169.1"/>
    </source>
</evidence>
<comment type="caution">
    <text evidence="2">The sequence shown here is derived from an EMBL/GenBank/DDBJ whole genome shotgun (WGS) entry which is preliminary data.</text>
</comment>